<keyword evidence="1" id="KW-0472">Membrane</keyword>
<dbReference type="EMBL" id="JBAWKB010000006">
    <property type="protein sequence ID" value="MFH6773022.1"/>
    <property type="molecule type" value="Genomic_DNA"/>
</dbReference>
<keyword evidence="1" id="KW-0812">Transmembrane</keyword>
<reference evidence="2 3" key="1">
    <citation type="submission" date="2024-02" db="EMBL/GenBank/DDBJ databases">
        <title>A Gaetbulibacter species isolated from tidal flats and genomic insights of their niches.</title>
        <authorList>
            <person name="Ye Y."/>
        </authorList>
    </citation>
    <scope>NUCLEOTIDE SEQUENCE [LARGE SCALE GENOMIC DNA]</scope>
    <source>
        <strain evidence="2 3">KYW382</strain>
    </source>
</reference>
<protein>
    <recommendedName>
        <fullName evidence="4">DUF1232 domain-containing protein</fullName>
    </recommendedName>
</protein>
<accession>A0ABW7N4X7</accession>
<evidence type="ECO:0008006" key="4">
    <source>
        <dbReference type="Google" id="ProtNLM"/>
    </source>
</evidence>
<dbReference type="Proteomes" id="UP001610100">
    <property type="component" value="Unassembled WGS sequence"/>
</dbReference>
<proteinExistence type="predicted"/>
<gene>
    <name evidence="2" type="ORF">V8G58_13845</name>
</gene>
<feature type="transmembrane region" description="Helical" evidence="1">
    <location>
        <begin position="7"/>
        <end position="27"/>
    </location>
</feature>
<evidence type="ECO:0000313" key="2">
    <source>
        <dbReference type="EMBL" id="MFH6773022.1"/>
    </source>
</evidence>
<evidence type="ECO:0000256" key="1">
    <source>
        <dbReference type="SAM" id="Phobius"/>
    </source>
</evidence>
<sequence length="94" mass="10511">MSRYKKLALSILLDAIGYVSFIIPGVGEFSDVIWAPLSAWIMIKLYKGNPGKVAGVVSFVEEALPGVDVIPTFTIMWFYTEFFTKKKKTKSLSN</sequence>
<dbReference type="RefSeq" id="WP_344742235.1">
    <property type="nucleotide sequence ID" value="NZ_BAABAY010000007.1"/>
</dbReference>
<keyword evidence="1" id="KW-1133">Transmembrane helix</keyword>
<keyword evidence="3" id="KW-1185">Reference proteome</keyword>
<comment type="caution">
    <text evidence="2">The sequence shown here is derived from an EMBL/GenBank/DDBJ whole genome shotgun (WGS) entry which is preliminary data.</text>
</comment>
<feature type="transmembrane region" description="Helical" evidence="1">
    <location>
        <begin position="63"/>
        <end position="80"/>
    </location>
</feature>
<organism evidence="2 3">
    <name type="scientific">Gaetbulibacter aestuarii</name>
    <dbReference type="NCBI Taxonomy" id="1502358"/>
    <lineage>
        <taxon>Bacteria</taxon>
        <taxon>Pseudomonadati</taxon>
        <taxon>Bacteroidota</taxon>
        <taxon>Flavobacteriia</taxon>
        <taxon>Flavobacteriales</taxon>
        <taxon>Flavobacteriaceae</taxon>
        <taxon>Gaetbulibacter</taxon>
    </lineage>
</organism>
<evidence type="ECO:0000313" key="3">
    <source>
        <dbReference type="Proteomes" id="UP001610100"/>
    </source>
</evidence>
<name>A0ABW7N4X7_9FLAO</name>